<feature type="region of interest" description="Disordered" evidence="1">
    <location>
        <begin position="35"/>
        <end position="202"/>
    </location>
</feature>
<dbReference type="AlphaFoldDB" id="A0AAJ0AAM4"/>
<feature type="compositionally biased region" description="Basic and acidic residues" evidence="1">
    <location>
        <begin position="113"/>
        <end position="127"/>
    </location>
</feature>
<keyword evidence="3" id="KW-1185">Reference proteome</keyword>
<accession>A0AAJ0AAM4</accession>
<evidence type="ECO:0000256" key="1">
    <source>
        <dbReference type="SAM" id="MobiDB-lite"/>
    </source>
</evidence>
<dbReference type="RefSeq" id="XP_060422851.1">
    <property type="nucleotide sequence ID" value="XM_060578491.1"/>
</dbReference>
<proteinExistence type="predicted"/>
<evidence type="ECO:0000313" key="2">
    <source>
        <dbReference type="EMBL" id="KAK1658087.1"/>
    </source>
</evidence>
<feature type="compositionally biased region" description="Pro residues" evidence="1">
    <location>
        <begin position="137"/>
        <end position="147"/>
    </location>
</feature>
<evidence type="ECO:0000313" key="3">
    <source>
        <dbReference type="Proteomes" id="UP001224890"/>
    </source>
</evidence>
<comment type="caution">
    <text evidence="2">The sequence shown here is derived from an EMBL/GenBank/DDBJ whole genome shotgun (WGS) entry which is preliminary data.</text>
</comment>
<feature type="compositionally biased region" description="Basic and acidic residues" evidence="1">
    <location>
        <begin position="66"/>
        <end position="87"/>
    </location>
</feature>
<dbReference type="EMBL" id="JAHMHR010000079">
    <property type="protein sequence ID" value="KAK1658087.1"/>
    <property type="molecule type" value="Genomic_DNA"/>
</dbReference>
<reference evidence="2" key="1">
    <citation type="submission" date="2021-06" db="EMBL/GenBank/DDBJ databases">
        <title>Comparative genomics, transcriptomics and evolutionary studies reveal genomic signatures of adaptation to plant cell wall in hemibiotrophic fungi.</title>
        <authorList>
            <consortium name="DOE Joint Genome Institute"/>
            <person name="Baroncelli R."/>
            <person name="Diaz J.F."/>
            <person name="Benocci T."/>
            <person name="Peng M."/>
            <person name="Battaglia E."/>
            <person name="Haridas S."/>
            <person name="Andreopoulos W."/>
            <person name="Labutti K."/>
            <person name="Pangilinan J."/>
            <person name="Floch G.L."/>
            <person name="Makela M.R."/>
            <person name="Henrissat B."/>
            <person name="Grigoriev I.V."/>
            <person name="Crouch J.A."/>
            <person name="De Vries R.P."/>
            <person name="Sukno S.A."/>
            <person name="Thon M.R."/>
        </authorList>
    </citation>
    <scope>NUCLEOTIDE SEQUENCE</scope>
    <source>
        <strain evidence="2">CBS 193.32</strain>
    </source>
</reference>
<name>A0AAJ0AAM4_9PEZI</name>
<dbReference type="GeneID" id="85463017"/>
<sequence>MSHSTSYFSVQQYKDHNASGDTVLQTVLNDGGFAFSDRTTEVSTEKPEGQAIRAEVANNKATSENIPKDAAADEAEEASKKEYKIDAAGDYMSDGTDESKENSKDGGTPESSQEPKKESKDEVKRDDADDEPEDKPAPSPSPAPKPPAQKSCDSDGDSSDSPIEDWEELYSDDDMVRKPRLTPAGPPKRHDERYESEEEDLPDPWNAISIVGVRVYSMDEDLEVHVFMEGDELLEDGMG</sequence>
<protein>
    <submittedName>
        <fullName evidence="2">Uncharacterized protein</fullName>
    </submittedName>
</protein>
<feature type="compositionally biased region" description="Acidic residues" evidence="1">
    <location>
        <begin position="154"/>
        <end position="173"/>
    </location>
</feature>
<organism evidence="2 3">
    <name type="scientific">Colletotrichum godetiae</name>
    <dbReference type="NCBI Taxonomy" id="1209918"/>
    <lineage>
        <taxon>Eukaryota</taxon>
        <taxon>Fungi</taxon>
        <taxon>Dikarya</taxon>
        <taxon>Ascomycota</taxon>
        <taxon>Pezizomycotina</taxon>
        <taxon>Sordariomycetes</taxon>
        <taxon>Hypocreomycetidae</taxon>
        <taxon>Glomerellales</taxon>
        <taxon>Glomerellaceae</taxon>
        <taxon>Colletotrichum</taxon>
        <taxon>Colletotrichum acutatum species complex</taxon>
    </lineage>
</organism>
<dbReference type="Proteomes" id="UP001224890">
    <property type="component" value="Unassembled WGS sequence"/>
</dbReference>
<gene>
    <name evidence="2" type="ORF">BDP55DRAFT_720967</name>
</gene>
<feature type="compositionally biased region" description="Basic and acidic residues" evidence="1">
    <location>
        <begin position="38"/>
        <end position="48"/>
    </location>
</feature>